<dbReference type="InterPro" id="IPR001098">
    <property type="entry name" value="DNA-dir_DNA_pol_A_palm_dom"/>
</dbReference>
<dbReference type="FunFam" id="3.40.50.1010:FF:000001">
    <property type="entry name" value="DNA polymerase I"/>
    <property type="match status" value="1"/>
</dbReference>
<keyword evidence="8 16" id="KW-0227">DNA damage</keyword>
<feature type="domain" description="DNA-directed DNA polymerase family A palm" evidence="19">
    <location>
        <begin position="657"/>
        <end position="863"/>
    </location>
</feature>
<dbReference type="InterPro" id="IPR020045">
    <property type="entry name" value="DNA_polI_H3TH"/>
</dbReference>
<evidence type="ECO:0000256" key="16">
    <source>
        <dbReference type="RuleBase" id="RU004460"/>
    </source>
</evidence>
<gene>
    <name evidence="16" type="primary">polA</name>
    <name evidence="20" type="ORF">A3E36_04030</name>
</gene>
<dbReference type="InterPro" id="IPR002562">
    <property type="entry name" value="3'-5'_exonuclease_dom"/>
</dbReference>
<evidence type="ECO:0000259" key="17">
    <source>
        <dbReference type="SMART" id="SM00474"/>
    </source>
</evidence>
<evidence type="ECO:0000256" key="14">
    <source>
        <dbReference type="ARBA" id="ARBA00049244"/>
    </source>
</evidence>
<organism evidence="20 21">
    <name type="scientific">Candidatus Andersenbacteria bacterium RIFCSPHIGHO2_12_FULL_45_11b</name>
    <dbReference type="NCBI Taxonomy" id="1797282"/>
    <lineage>
        <taxon>Bacteria</taxon>
        <taxon>Candidatus Anderseniibacteriota</taxon>
    </lineage>
</organism>
<dbReference type="SUPFAM" id="SSF56672">
    <property type="entry name" value="DNA/RNA polymerases"/>
    <property type="match status" value="1"/>
</dbReference>
<dbReference type="CDD" id="cd09859">
    <property type="entry name" value="PIN_53EXO"/>
    <property type="match status" value="1"/>
</dbReference>
<name>A0A1G1X9I2_9BACT</name>
<dbReference type="SMART" id="SM00279">
    <property type="entry name" value="HhH2"/>
    <property type="match status" value="1"/>
</dbReference>
<evidence type="ECO:0000256" key="1">
    <source>
        <dbReference type="ARBA" id="ARBA00007705"/>
    </source>
</evidence>
<dbReference type="FunFam" id="1.10.150.20:FF:000002">
    <property type="entry name" value="DNA polymerase I"/>
    <property type="match status" value="1"/>
</dbReference>
<dbReference type="CDD" id="cd08637">
    <property type="entry name" value="DNA_pol_A_pol_I_C"/>
    <property type="match status" value="1"/>
</dbReference>
<dbReference type="Proteomes" id="UP000177941">
    <property type="component" value="Unassembled WGS sequence"/>
</dbReference>
<comment type="similarity">
    <text evidence="1 16">Belongs to the DNA polymerase type-A family.</text>
</comment>
<evidence type="ECO:0000256" key="10">
    <source>
        <dbReference type="ARBA" id="ARBA00022839"/>
    </source>
</evidence>
<keyword evidence="13 16" id="KW-0234">DNA repair</keyword>
<feature type="domain" description="5'-3' exonuclease" evidence="18">
    <location>
        <begin position="5"/>
        <end position="262"/>
    </location>
</feature>
<keyword evidence="12 16" id="KW-0238">DNA-binding</keyword>
<dbReference type="InterPro" id="IPR018320">
    <property type="entry name" value="DNA_polymerase_1"/>
</dbReference>
<keyword evidence="7" id="KW-0540">Nuclease</keyword>
<feature type="domain" description="3'-5' exonuclease" evidence="17">
    <location>
        <begin position="310"/>
        <end position="488"/>
    </location>
</feature>
<dbReference type="PRINTS" id="PR00868">
    <property type="entry name" value="DNAPOLI"/>
</dbReference>
<comment type="caution">
    <text evidence="20">The sequence shown here is derived from an EMBL/GenBank/DDBJ whole genome shotgun (WGS) entry which is preliminary data.</text>
</comment>
<dbReference type="FunFam" id="1.20.1060.10:FF:000001">
    <property type="entry name" value="DNA polymerase I"/>
    <property type="match status" value="1"/>
</dbReference>
<dbReference type="CDD" id="cd09898">
    <property type="entry name" value="H3TH_53EXO"/>
    <property type="match status" value="1"/>
</dbReference>
<dbReference type="SMART" id="SM00475">
    <property type="entry name" value="53EXOc"/>
    <property type="match status" value="1"/>
</dbReference>
<dbReference type="SUPFAM" id="SSF88723">
    <property type="entry name" value="PIN domain-like"/>
    <property type="match status" value="1"/>
</dbReference>
<evidence type="ECO:0000313" key="20">
    <source>
        <dbReference type="EMBL" id="OGY36715.1"/>
    </source>
</evidence>
<dbReference type="Gene3D" id="1.20.1060.10">
    <property type="entry name" value="Taq DNA Polymerase, Chain T, domain 4"/>
    <property type="match status" value="1"/>
</dbReference>
<evidence type="ECO:0000256" key="5">
    <source>
        <dbReference type="ARBA" id="ARBA00022695"/>
    </source>
</evidence>
<sequence>MAKRQKLAIIDAHALIHRAYHALPPMSTEEGVPTNAVYGFTTMLLKMIATLKPTHVIAAFDMKGPTFRHEKYADYKAHRKVTPDDLIVQFDIVRDVVRAFSIPIFEKQGFEADDIIGTLVKKLEETIPIVVVTGDMDTLQLVSDRTSVFTLKRGISDTVLYTPELVKEKYGFDPQYIPDYKGLAGDPSDNIKGVAGIGAKTAKDLVGAYGPLENIFKHAEELPARAQKMIIGHEEDALFSRQLAVIHQDVPVDIVLDDALFVAYDEKRVREVFQHLGFRSLINRLPKSQDGFQPTLGLSNGEEVALPAGYKIALSSDEQLDLQETLKHSGVIAFDTETDGLGGRTSPIIGMSFAAHVDSKIRAWYVPVDATSVLAWKEFLEDSRILKTGHNLKYDMEVLAQSGIHLQGIVFDTMLASYLLRPGVRSYGMDDLAEEYLGYTPIPITDLIGSGKNQKSMRDVPLPELARYAAEDADVSLRLYDFFLPKLQEEKLADVLREIEIPLVEVLVHMEITGVALDEKVLKKLSRKVTDRISIIEQQIWSHAGSQFNIDSPKQLRDILFQTLQLPTVGIKKTQSGFSTAADELEKLMDAHPIVALLSEYRELSKLKNTYLDALPPMIEPKTGRVYATFNQTIAATGRLSSSNPNLQNIPIRSEFGQEIRRAFVARQGFVLVKADYSQLELRIAAHVAQDEKFLAAFRAGEDIHKSTAAWVFSVPVSEVTDDMRRQAKTLNFGVLYGMGAQSFARTAKVSVEEARSFIDRYQMQYSGITKCIQKTIDDARAYGYVETMFGRRRYIPEIQSNNPAIRAGAERAAFNFPIQGAEADILKKAMIALHARICEAYAASAIVLTVHDELVCEVRAGDAAQFARDMKAIMEGVIVLDAPLIADVGIGKNWGDIQGVA</sequence>
<evidence type="ECO:0000256" key="11">
    <source>
        <dbReference type="ARBA" id="ARBA00022932"/>
    </source>
</evidence>
<keyword evidence="10 16" id="KW-0269">Exonuclease</keyword>
<comment type="catalytic activity">
    <reaction evidence="14 16">
        <text>DNA(n) + a 2'-deoxyribonucleoside 5'-triphosphate = DNA(n+1) + diphosphate</text>
        <dbReference type="Rhea" id="RHEA:22508"/>
        <dbReference type="Rhea" id="RHEA-COMP:17339"/>
        <dbReference type="Rhea" id="RHEA-COMP:17340"/>
        <dbReference type="ChEBI" id="CHEBI:33019"/>
        <dbReference type="ChEBI" id="CHEBI:61560"/>
        <dbReference type="ChEBI" id="CHEBI:173112"/>
        <dbReference type="EC" id="2.7.7.7"/>
    </reaction>
</comment>
<evidence type="ECO:0000259" key="19">
    <source>
        <dbReference type="SMART" id="SM00482"/>
    </source>
</evidence>
<evidence type="ECO:0000256" key="6">
    <source>
        <dbReference type="ARBA" id="ARBA00022705"/>
    </source>
</evidence>
<dbReference type="Pfam" id="PF02739">
    <property type="entry name" value="5_3_exonuc_N"/>
    <property type="match status" value="1"/>
</dbReference>
<dbReference type="NCBIfam" id="TIGR00593">
    <property type="entry name" value="pola"/>
    <property type="match status" value="1"/>
</dbReference>
<dbReference type="Gene3D" id="1.10.150.20">
    <property type="entry name" value="5' to 3' exonuclease, C-terminal subdomain"/>
    <property type="match status" value="2"/>
</dbReference>
<dbReference type="InterPro" id="IPR012337">
    <property type="entry name" value="RNaseH-like_sf"/>
</dbReference>
<dbReference type="InterPro" id="IPR002421">
    <property type="entry name" value="5-3_exonuclease"/>
</dbReference>
<dbReference type="InterPro" id="IPR020046">
    <property type="entry name" value="5-3_exonucl_a-hlix_arch_N"/>
</dbReference>
<evidence type="ECO:0000259" key="18">
    <source>
        <dbReference type="SMART" id="SM00475"/>
    </source>
</evidence>
<dbReference type="InterPro" id="IPR036279">
    <property type="entry name" value="5-3_exonuclease_C_sf"/>
</dbReference>
<dbReference type="EMBL" id="MHHS01000030">
    <property type="protein sequence ID" value="OGY36715.1"/>
    <property type="molecule type" value="Genomic_DNA"/>
</dbReference>
<dbReference type="InterPro" id="IPR002298">
    <property type="entry name" value="DNA_polymerase_A"/>
</dbReference>
<dbReference type="InterPro" id="IPR043502">
    <property type="entry name" value="DNA/RNA_pol_sf"/>
</dbReference>
<dbReference type="GO" id="GO:0008409">
    <property type="term" value="F:5'-3' exonuclease activity"/>
    <property type="evidence" value="ECO:0007669"/>
    <property type="project" value="UniProtKB-UniRule"/>
</dbReference>
<evidence type="ECO:0000256" key="15">
    <source>
        <dbReference type="NCBIfam" id="TIGR00593"/>
    </source>
</evidence>
<dbReference type="PANTHER" id="PTHR10133:SF27">
    <property type="entry name" value="DNA POLYMERASE NU"/>
    <property type="match status" value="1"/>
</dbReference>
<evidence type="ECO:0000256" key="7">
    <source>
        <dbReference type="ARBA" id="ARBA00022722"/>
    </source>
</evidence>
<protein>
    <recommendedName>
        <fullName evidence="3 15">DNA polymerase I</fullName>
        <ecNumber evidence="2 15">2.7.7.7</ecNumber>
    </recommendedName>
</protein>
<dbReference type="InterPro" id="IPR029060">
    <property type="entry name" value="PIN-like_dom_sf"/>
</dbReference>
<dbReference type="AlphaFoldDB" id="A0A1G1X9I2"/>
<proteinExistence type="inferred from homology"/>
<dbReference type="SUPFAM" id="SSF53098">
    <property type="entry name" value="Ribonuclease H-like"/>
    <property type="match status" value="1"/>
</dbReference>
<keyword evidence="5 16" id="KW-0548">Nucleotidyltransferase</keyword>
<dbReference type="Gene3D" id="3.30.70.370">
    <property type="match status" value="1"/>
</dbReference>
<dbReference type="CDD" id="cd06139">
    <property type="entry name" value="DNA_polA_I_Ecoli_like_exo"/>
    <property type="match status" value="1"/>
</dbReference>
<dbReference type="InterPro" id="IPR008918">
    <property type="entry name" value="HhH2"/>
</dbReference>
<evidence type="ECO:0000256" key="13">
    <source>
        <dbReference type="ARBA" id="ARBA00023204"/>
    </source>
</evidence>
<evidence type="ECO:0000313" key="21">
    <source>
        <dbReference type="Proteomes" id="UP000177941"/>
    </source>
</evidence>
<accession>A0A1G1X9I2</accession>
<dbReference type="Gene3D" id="3.40.50.1010">
    <property type="entry name" value="5'-nuclease"/>
    <property type="match status" value="1"/>
</dbReference>
<dbReference type="GO" id="GO:0003887">
    <property type="term" value="F:DNA-directed DNA polymerase activity"/>
    <property type="evidence" value="ECO:0007669"/>
    <property type="project" value="UniProtKB-UniRule"/>
</dbReference>
<dbReference type="Gene3D" id="3.30.420.10">
    <property type="entry name" value="Ribonuclease H-like superfamily/Ribonuclease H"/>
    <property type="match status" value="1"/>
</dbReference>
<dbReference type="GO" id="GO:0008408">
    <property type="term" value="F:3'-5' exonuclease activity"/>
    <property type="evidence" value="ECO:0007669"/>
    <property type="project" value="UniProtKB-UniRule"/>
</dbReference>
<keyword evidence="11 16" id="KW-0239">DNA-directed DNA polymerase</keyword>
<dbReference type="SMART" id="SM00482">
    <property type="entry name" value="POLAc"/>
    <property type="match status" value="1"/>
</dbReference>
<keyword evidence="9 16" id="KW-0378">Hydrolase</keyword>
<dbReference type="InterPro" id="IPR036397">
    <property type="entry name" value="RNaseH_sf"/>
</dbReference>
<dbReference type="Pfam" id="PF00476">
    <property type="entry name" value="DNA_pol_A"/>
    <property type="match status" value="1"/>
</dbReference>
<evidence type="ECO:0000256" key="12">
    <source>
        <dbReference type="ARBA" id="ARBA00023125"/>
    </source>
</evidence>
<dbReference type="FunFam" id="1.10.150.20:FF:000003">
    <property type="entry name" value="DNA polymerase I"/>
    <property type="match status" value="1"/>
</dbReference>
<dbReference type="SUPFAM" id="SSF47807">
    <property type="entry name" value="5' to 3' exonuclease, C-terminal subdomain"/>
    <property type="match status" value="1"/>
</dbReference>
<comment type="function">
    <text evidence="16">In addition to polymerase activity, this DNA polymerase exhibits 3'-5' and 5'-3' exonuclease activity.</text>
</comment>
<evidence type="ECO:0000256" key="8">
    <source>
        <dbReference type="ARBA" id="ARBA00022763"/>
    </source>
</evidence>
<keyword evidence="6 16" id="KW-0235">DNA replication</keyword>
<dbReference type="Pfam" id="PF01367">
    <property type="entry name" value="5_3_exonuc"/>
    <property type="match status" value="1"/>
</dbReference>
<dbReference type="EC" id="2.7.7.7" evidence="2 15"/>
<evidence type="ECO:0000256" key="2">
    <source>
        <dbReference type="ARBA" id="ARBA00012417"/>
    </source>
</evidence>
<dbReference type="GO" id="GO:0003677">
    <property type="term" value="F:DNA binding"/>
    <property type="evidence" value="ECO:0007669"/>
    <property type="project" value="UniProtKB-UniRule"/>
</dbReference>
<evidence type="ECO:0000256" key="3">
    <source>
        <dbReference type="ARBA" id="ARBA00020311"/>
    </source>
</evidence>
<keyword evidence="4 16" id="KW-0808">Transferase</keyword>
<evidence type="ECO:0000256" key="9">
    <source>
        <dbReference type="ARBA" id="ARBA00022801"/>
    </source>
</evidence>
<dbReference type="PANTHER" id="PTHR10133">
    <property type="entry name" value="DNA POLYMERASE I"/>
    <property type="match status" value="1"/>
</dbReference>
<dbReference type="NCBIfam" id="NF004397">
    <property type="entry name" value="PRK05755.1"/>
    <property type="match status" value="1"/>
</dbReference>
<dbReference type="SMART" id="SM00474">
    <property type="entry name" value="35EXOc"/>
    <property type="match status" value="1"/>
</dbReference>
<dbReference type="GO" id="GO:0006261">
    <property type="term" value="P:DNA-templated DNA replication"/>
    <property type="evidence" value="ECO:0007669"/>
    <property type="project" value="UniProtKB-UniRule"/>
</dbReference>
<reference evidence="20 21" key="1">
    <citation type="journal article" date="2016" name="Nat. Commun.">
        <title>Thousands of microbial genomes shed light on interconnected biogeochemical processes in an aquifer system.</title>
        <authorList>
            <person name="Anantharaman K."/>
            <person name="Brown C.T."/>
            <person name="Hug L.A."/>
            <person name="Sharon I."/>
            <person name="Castelle C.J."/>
            <person name="Probst A.J."/>
            <person name="Thomas B.C."/>
            <person name="Singh A."/>
            <person name="Wilkins M.J."/>
            <person name="Karaoz U."/>
            <person name="Brodie E.L."/>
            <person name="Williams K.H."/>
            <person name="Hubbard S.S."/>
            <person name="Banfield J.F."/>
        </authorList>
    </citation>
    <scope>NUCLEOTIDE SEQUENCE [LARGE SCALE GENOMIC DNA]</scope>
</reference>
<dbReference type="Pfam" id="PF01612">
    <property type="entry name" value="DNA_pol_A_exo1"/>
    <property type="match status" value="1"/>
</dbReference>
<dbReference type="GO" id="GO:0006302">
    <property type="term" value="P:double-strand break repair"/>
    <property type="evidence" value="ECO:0007669"/>
    <property type="project" value="TreeGrafter"/>
</dbReference>
<evidence type="ECO:0000256" key="4">
    <source>
        <dbReference type="ARBA" id="ARBA00022679"/>
    </source>
</evidence>